<name>A0A235EGS7_9BURK</name>
<organism evidence="2 3">
    <name type="scientific">Acidovorax kalamii</name>
    <dbReference type="NCBI Taxonomy" id="2004485"/>
    <lineage>
        <taxon>Bacteria</taxon>
        <taxon>Pseudomonadati</taxon>
        <taxon>Pseudomonadota</taxon>
        <taxon>Betaproteobacteria</taxon>
        <taxon>Burkholderiales</taxon>
        <taxon>Comamonadaceae</taxon>
        <taxon>Acidovorax</taxon>
    </lineage>
</organism>
<protein>
    <recommendedName>
        <fullName evidence="1">M23ase beta-sheet core domain-containing protein</fullName>
    </recommendedName>
</protein>
<dbReference type="AlphaFoldDB" id="A0A235EGS7"/>
<evidence type="ECO:0000313" key="2">
    <source>
        <dbReference type="EMBL" id="OYD47973.1"/>
    </source>
</evidence>
<dbReference type="CDD" id="cd12797">
    <property type="entry name" value="M23_peptidase"/>
    <property type="match status" value="1"/>
</dbReference>
<dbReference type="Pfam" id="PF01551">
    <property type="entry name" value="Peptidase_M23"/>
    <property type="match status" value="1"/>
</dbReference>
<dbReference type="InterPro" id="IPR016047">
    <property type="entry name" value="M23ase_b-sheet_dom"/>
</dbReference>
<gene>
    <name evidence="2" type="ORF">CBY09_22360</name>
</gene>
<dbReference type="InterPro" id="IPR011055">
    <property type="entry name" value="Dup_hybrid_motif"/>
</dbReference>
<dbReference type="Proteomes" id="UP000215441">
    <property type="component" value="Unassembled WGS sequence"/>
</dbReference>
<comment type="caution">
    <text evidence="2">The sequence shown here is derived from an EMBL/GenBank/DDBJ whole genome shotgun (WGS) entry which is preliminary data.</text>
</comment>
<evidence type="ECO:0000313" key="3">
    <source>
        <dbReference type="Proteomes" id="UP000215441"/>
    </source>
</evidence>
<evidence type="ECO:0000259" key="1">
    <source>
        <dbReference type="Pfam" id="PF01551"/>
    </source>
</evidence>
<dbReference type="EMBL" id="NOIG01000014">
    <property type="protein sequence ID" value="OYD47973.1"/>
    <property type="molecule type" value="Genomic_DNA"/>
</dbReference>
<reference evidence="2 3" key="1">
    <citation type="submission" date="2017-07" db="EMBL/GenBank/DDBJ databases">
        <title>Acidovorax KNDSW TSA 6 genome sequence and assembly.</title>
        <authorList>
            <person name="Mayilraj S."/>
        </authorList>
    </citation>
    <scope>NUCLEOTIDE SEQUENCE [LARGE SCALE GENOMIC DNA]</scope>
    <source>
        <strain evidence="2 3">KNDSW-TSA6</strain>
    </source>
</reference>
<dbReference type="OrthoDB" id="5489603at2"/>
<feature type="domain" description="M23ase beta-sheet core" evidence="1">
    <location>
        <begin position="121"/>
        <end position="183"/>
    </location>
</feature>
<sequence>MPSSLSVGFPLSGEWYVGADGTEPGHELALDFMRLDKHLKATTRAAWRELLTAVPYEEHHGWGQPILSPFHGRVVTAVDGCPEFPQSYLMKLWGLVRASWWPSRERRRLASLIASGAGDIREFAGNHLVIESLESPGIYAFLAHARRGSLSVKAGDLVRGLQPVAEVGDSGQSNVPHLHFQLMSCPNPLAQQLIPFTFSVYEAHVDGRWLIQKNSLPRRRQRIRSVAQPFI</sequence>
<proteinExistence type="predicted"/>
<dbReference type="Gene3D" id="2.70.70.10">
    <property type="entry name" value="Glucose Permease (Domain IIA)"/>
    <property type="match status" value="1"/>
</dbReference>
<dbReference type="RefSeq" id="WP_094291775.1">
    <property type="nucleotide sequence ID" value="NZ_NOIG01000014.1"/>
</dbReference>
<keyword evidence="3" id="KW-1185">Reference proteome</keyword>
<accession>A0A235EGS7</accession>
<dbReference type="SUPFAM" id="SSF51261">
    <property type="entry name" value="Duplicated hybrid motif"/>
    <property type="match status" value="1"/>
</dbReference>